<dbReference type="InterPro" id="IPR000914">
    <property type="entry name" value="SBP_5_dom"/>
</dbReference>
<dbReference type="SUPFAM" id="SSF53850">
    <property type="entry name" value="Periplasmic binding protein-like II"/>
    <property type="match status" value="1"/>
</dbReference>
<evidence type="ECO:0000256" key="4">
    <source>
        <dbReference type="SAM" id="MobiDB-lite"/>
    </source>
</evidence>
<dbReference type="Gene3D" id="3.90.76.10">
    <property type="entry name" value="Dipeptide-binding Protein, Domain 1"/>
    <property type="match status" value="1"/>
</dbReference>
<evidence type="ECO:0000313" key="8">
    <source>
        <dbReference type="Proteomes" id="UP000321555"/>
    </source>
</evidence>
<dbReference type="STRING" id="1742359.GCA_001439625_01471"/>
<gene>
    <name evidence="7" type="ORF">FSZ17_12830</name>
</gene>
<name>A0A5B8Z784_CYTDA</name>
<dbReference type="PROSITE" id="PS51257">
    <property type="entry name" value="PROKAR_LIPOPROTEIN"/>
    <property type="match status" value="1"/>
</dbReference>
<feature type="region of interest" description="Disordered" evidence="4">
    <location>
        <begin position="27"/>
        <end position="56"/>
    </location>
</feature>
<dbReference type="PIRSF" id="PIRSF002741">
    <property type="entry name" value="MppA"/>
    <property type="match status" value="1"/>
</dbReference>
<dbReference type="GO" id="GO:0015833">
    <property type="term" value="P:peptide transport"/>
    <property type="evidence" value="ECO:0007669"/>
    <property type="project" value="TreeGrafter"/>
</dbReference>
<evidence type="ECO:0000256" key="1">
    <source>
        <dbReference type="ARBA" id="ARBA00005695"/>
    </source>
</evidence>
<evidence type="ECO:0000313" key="7">
    <source>
        <dbReference type="EMBL" id="QED48053.1"/>
    </source>
</evidence>
<keyword evidence="2" id="KW-0813">Transport</keyword>
<dbReference type="InterPro" id="IPR030678">
    <property type="entry name" value="Peptide/Ni-bd"/>
</dbReference>
<dbReference type="PANTHER" id="PTHR30290:SF9">
    <property type="entry name" value="OLIGOPEPTIDE-BINDING PROTEIN APPA"/>
    <property type="match status" value="1"/>
</dbReference>
<organism evidence="7 8">
    <name type="scientific">Cytobacillus dafuensis</name>
    <name type="common">Bacillus dafuensis</name>
    <dbReference type="NCBI Taxonomy" id="1742359"/>
    <lineage>
        <taxon>Bacteria</taxon>
        <taxon>Bacillati</taxon>
        <taxon>Bacillota</taxon>
        <taxon>Bacilli</taxon>
        <taxon>Bacillales</taxon>
        <taxon>Bacillaceae</taxon>
        <taxon>Cytobacillus</taxon>
    </lineage>
</organism>
<dbReference type="RefSeq" id="WP_057776619.1">
    <property type="nucleotide sequence ID" value="NZ_CP042593.1"/>
</dbReference>
<comment type="similarity">
    <text evidence="1">Belongs to the bacterial solute-binding protein 5 family.</text>
</comment>
<dbReference type="InterPro" id="IPR039424">
    <property type="entry name" value="SBP_5"/>
</dbReference>
<dbReference type="PANTHER" id="PTHR30290">
    <property type="entry name" value="PERIPLASMIC BINDING COMPONENT OF ABC TRANSPORTER"/>
    <property type="match status" value="1"/>
</dbReference>
<proteinExistence type="inferred from homology"/>
<accession>A0A5B8Z784</accession>
<dbReference type="AlphaFoldDB" id="A0A5B8Z784"/>
<sequence length="570" mass="63870">MKKKFGFISVFVLFVFLFLAACSSKTTTENNTEKENDNTSPTETSKEETPKEGGNVTVAFNSEPGNLNPVIWATTSDTNVTHMVFDSLVIPDKELKMVGRLAESWEVSEDGKTYTFHLKQNVKWHDGKPFTAKDVEFTFTSLADSTYDAGAYWRVDPIVGAVEYKEGKADKIKGIEVVDDHTIKFTTKEPFAPFISGLYIGVLPAHILQDTPPGEWEKHASNRSPIGTGPFKFVKWESGQYIELEANKEYFDGAPNLDKVIVRFGDANTMLASVLSQDVDITSVPVAETPSVSTLDYASLVNQDALSVYYVGFNSKNDHFNDPKVRKALAHAVNKEAIVASILGEYGEVADDVFPSAHWSHSPNLKIYDYDTSKSDALLQEAGYQKNSNGIYAKDGKELSFLMEVPTGTKEREKSGVLLKQMWEAIGVKMEIRSLDFPTLVTKLLPKTDDGKQREVTKEDYDAYILGFGIEADPDEYRSYFGSAYMPPNGYNFVGYSDPKVDELLEAQTKEIDLEKRQQLIWQVGEKLAEDEIWIPLYEQVSPFVVNNRVIGFEPDFRGATFNAKDWSVK</sequence>
<dbReference type="GO" id="GO:0042597">
    <property type="term" value="C:periplasmic space"/>
    <property type="evidence" value="ECO:0007669"/>
    <property type="project" value="UniProtKB-ARBA"/>
</dbReference>
<feature type="signal peptide" evidence="5">
    <location>
        <begin position="1"/>
        <end position="20"/>
    </location>
</feature>
<dbReference type="Proteomes" id="UP000321555">
    <property type="component" value="Chromosome"/>
</dbReference>
<dbReference type="EMBL" id="CP042593">
    <property type="protein sequence ID" value="QED48053.1"/>
    <property type="molecule type" value="Genomic_DNA"/>
</dbReference>
<dbReference type="Gene3D" id="3.10.105.10">
    <property type="entry name" value="Dipeptide-binding Protein, Domain 3"/>
    <property type="match status" value="1"/>
</dbReference>
<evidence type="ECO:0000256" key="5">
    <source>
        <dbReference type="SAM" id="SignalP"/>
    </source>
</evidence>
<dbReference type="OrthoDB" id="9796817at2"/>
<feature type="chain" id="PRO_5039276997" description="Solute-binding protein family 5 domain-containing protein" evidence="5">
    <location>
        <begin position="21"/>
        <end position="570"/>
    </location>
</feature>
<evidence type="ECO:0000259" key="6">
    <source>
        <dbReference type="Pfam" id="PF00496"/>
    </source>
</evidence>
<protein>
    <recommendedName>
        <fullName evidence="6">Solute-binding protein family 5 domain-containing protein</fullName>
    </recommendedName>
</protein>
<dbReference type="KEGG" id="bda:FSZ17_12830"/>
<reference evidence="8" key="1">
    <citation type="submission" date="2019-08" db="EMBL/GenBank/DDBJ databases">
        <authorList>
            <person name="Zheng X."/>
        </authorList>
    </citation>
    <scope>NUCLEOTIDE SEQUENCE [LARGE SCALE GENOMIC DNA]</scope>
    <source>
        <strain evidence="8">FJAT-25496</strain>
    </source>
</reference>
<dbReference type="FunFam" id="3.90.76.10:FF:000004">
    <property type="entry name" value="Peptide ABC transporter substrate-binding protein"/>
    <property type="match status" value="1"/>
</dbReference>
<dbReference type="Pfam" id="PF00496">
    <property type="entry name" value="SBP_bac_5"/>
    <property type="match status" value="1"/>
</dbReference>
<feature type="domain" description="Solute-binding protein family 5" evidence="6">
    <location>
        <begin position="96"/>
        <end position="483"/>
    </location>
</feature>
<evidence type="ECO:0000256" key="2">
    <source>
        <dbReference type="ARBA" id="ARBA00022448"/>
    </source>
</evidence>
<keyword evidence="3 5" id="KW-0732">Signal</keyword>
<dbReference type="GO" id="GO:1904680">
    <property type="term" value="F:peptide transmembrane transporter activity"/>
    <property type="evidence" value="ECO:0007669"/>
    <property type="project" value="TreeGrafter"/>
</dbReference>
<evidence type="ECO:0000256" key="3">
    <source>
        <dbReference type="ARBA" id="ARBA00022729"/>
    </source>
</evidence>
<keyword evidence="8" id="KW-1185">Reference proteome</keyword>
<dbReference type="Gene3D" id="3.40.190.10">
    <property type="entry name" value="Periplasmic binding protein-like II"/>
    <property type="match status" value="1"/>
</dbReference>
<dbReference type="GO" id="GO:0043190">
    <property type="term" value="C:ATP-binding cassette (ABC) transporter complex"/>
    <property type="evidence" value="ECO:0007669"/>
    <property type="project" value="InterPro"/>
</dbReference>